<organism evidence="2 3">
    <name type="scientific">Candidatus Enterococcus avicola</name>
    <dbReference type="NCBI Taxonomy" id="2838561"/>
    <lineage>
        <taxon>Bacteria</taxon>
        <taxon>Bacillati</taxon>
        <taxon>Bacillota</taxon>
        <taxon>Bacilli</taxon>
        <taxon>Lactobacillales</taxon>
        <taxon>Enterococcaceae</taxon>
        <taxon>Enterococcus</taxon>
    </lineage>
</organism>
<dbReference type="AlphaFoldDB" id="A0A9D2JHT8"/>
<dbReference type="InterPro" id="IPR036086">
    <property type="entry name" value="ParB/Sulfiredoxin_sf"/>
</dbReference>
<dbReference type="GO" id="GO:0005694">
    <property type="term" value="C:chromosome"/>
    <property type="evidence" value="ECO:0007669"/>
    <property type="project" value="TreeGrafter"/>
</dbReference>
<evidence type="ECO:0000313" key="3">
    <source>
        <dbReference type="Proteomes" id="UP000824063"/>
    </source>
</evidence>
<dbReference type="SMART" id="SM00470">
    <property type="entry name" value="ParB"/>
    <property type="match status" value="1"/>
</dbReference>
<dbReference type="GO" id="GO:0007059">
    <property type="term" value="P:chromosome segregation"/>
    <property type="evidence" value="ECO:0007669"/>
    <property type="project" value="TreeGrafter"/>
</dbReference>
<dbReference type="SUPFAM" id="SSF53335">
    <property type="entry name" value="S-adenosyl-L-methionine-dependent methyltransferases"/>
    <property type="match status" value="1"/>
</dbReference>
<dbReference type="PROSITE" id="PS00092">
    <property type="entry name" value="N6_MTASE"/>
    <property type="match status" value="1"/>
</dbReference>
<evidence type="ECO:0000259" key="1">
    <source>
        <dbReference type="SMART" id="SM00470"/>
    </source>
</evidence>
<dbReference type="GO" id="GO:0008168">
    <property type="term" value="F:methyltransferase activity"/>
    <property type="evidence" value="ECO:0007669"/>
    <property type="project" value="InterPro"/>
</dbReference>
<dbReference type="EMBL" id="DXBN01000037">
    <property type="protein sequence ID" value="HIZ52618.1"/>
    <property type="molecule type" value="Genomic_DNA"/>
</dbReference>
<dbReference type="PANTHER" id="PTHR33375:SF1">
    <property type="entry name" value="CHROMOSOME-PARTITIONING PROTEIN PARB-RELATED"/>
    <property type="match status" value="1"/>
</dbReference>
<accession>A0A9D2JHT8</accession>
<reference evidence="2" key="2">
    <citation type="submission" date="2021-04" db="EMBL/GenBank/DDBJ databases">
        <authorList>
            <person name="Gilroy R."/>
        </authorList>
    </citation>
    <scope>NUCLEOTIDE SEQUENCE</scope>
    <source>
        <strain evidence="2">CHK172-16539</strain>
    </source>
</reference>
<dbReference type="InterPro" id="IPR050336">
    <property type="entry name" value="Chromosome_partition/occlusion"/>
</dbReference>
<reference evidence="2" key="1">
    <citation type="journal article" date="2021" name="PeerJ">
        <title>Extensive microbial diversity within the chicken gut microbiome revealed by metagenomics and culture.</title>
        <authorList>
            <person name="Gilroy R."/>
            <person name="Ravi A."/>
            <person name="Getino M."/>
            <person name="Pursley I."/>
            <person name="Horton D.L."/>
            <person name="Alikhan N.F."/>
            <person name="Baker D."/>
            <person name="Gharbi K."/>
            <person name="Hall N."/>
            <person name="Watson M."/>
            <person name="Adriaenssens E.M."/>
            <person name="Foster-Nyarko E."/>
            <person name="Jarju S."/>
            <person name="Secka A."/>
            <person name="Antonio M."/>
            <person name="Oren A."/>
            <person name="Chaudhuri R.R."/>
            <person name="La Ragione R."/>
            <person name="Hildebrand F."/>
            <person name="Pallen M.J."/>
        </authorList>
    </citation>
    <scope>NUCLEOTIDE SEQUENCE</scope>
    <source>
        <strain evidence="2">CHK172-16539</strain>
    </source>
</reference>
<proteinExistence type="predicted"/>
<evidence type="ECO:0000313" key="2">
    <source>
        <dbReference type="EMBL" id="HIZ52618.1"/>
    </source>
</evidence>
<dbReference type="Proteomes" id="UP000824063">
    <property type="component" value="Unassembled WGS sequence"/>
</dbReference>
<sequence>MPYDKNPRNNDGAVESTANSIKEFGWQQPIVVDKNNIIIVGHTRLKAAEKLKLETVPVLVAENLSEEQVKAYRLADNKTGELADWDMALLNEELEGIAELDMDDFGFELAEDSEEVVDDDFDVEVPDEPTSKLGQIYHLGNHRLMVGDSTDTKQVEALMGGQQADLLVTDPPYNVALGMGGSVDEARKRHRRTDGLVIMNDKMEDSKFREFLVS</sequence>
<comment type="caution">
    <text evidence="2">The sequence shown here is derived from an EMBL/GenBank/DDBJ whole genome shotgun (WGS) entry which is preliminary data.</text>
</comment>
<feature type="non-terminal residue" evidence="2">
    <location>
        <position position="214"/>
    </location>
</feature>
<dbReference type="CDD" id="cd16402">
    <property type="entry name" value="ParB_N_like_MT"/>
    <property type="match status" value="1"/>
</dbReference>
<dbReference type="InterPro" id="IPR029063">
    <property type="entry name" value="SAM-dependent_MTases_sf"/>
</dbReference>
<dbReference type="Gene3D" id="3.90.1530.10">
    <property type="entry name" value="Conserved hypothetical protein from pyrococcus furiosus pfu- 392566-001, ParB domain"/>
    <property type="match status" value="1"/>
</dbReference>
<dbReference type="Pfam" id="PF02195">
    <property type="entry name" value="ParB_N"/>
    <property type="match status" value="1"/>
</dbReference>
<dbReference type="SUPFAM" id="SSF110849">
    <property type="entry name" value="ParB/Sulfiredoxin"/>
    <property type="match status" value="1"/>
</dbReference>
<dbReference type="PANTHER" id="PTHR33375">
    <property type="entry name" value="CHROMOSOME-PARTITIONING PROTEIN PARB-RELATED"/>
    <property type="match status" value="1"/>
</dbReference>
<protein>
    <submittedName>
        <fullName evidence="2">ParB N-terminal domain-containing protein</fullName>
    </submittedName>
</protein>
<dbReference type="InterPro" id="IPR002052">
    <property type="entry name" value="DNA_methylase_N6_adenine_CS"/>
</dbReference>
<name>A0A9D2JHT8_9ENTE</name>
<dbReference type="InterPro" id="IPR003115">
    <property type="entry name" value="ParB_N"/>
</dbReference>
<gene>
    <name evidence="2" type="ORF">IAA20_01560</name>
</gene>
<dbReference type="GO" id="GO:0003676">
    <property type="term" value="F:nucleic acid binding"/>
    <property type="evidence" value="ECO:0007669"/>
    <property type="project" value="InterPro"/>
</dbReference>
<feature type="domain" description="ParB-like N-terminal" evidence="1">
    <location>
        <begin position="1"/>
        <end position="78"/>
    </location>
</feature>
<dbReference type="GO" id="GO:0045881">
    <property type="term" value="P:positive regulation of sporulation resulting in formation of a cellular spore"/>
    <property type="evidence" value="ECO:0007669"/>
    <property type="project" value="TreeGrafter"/>
</dbReference>
<dbReference type="GO" id="GO:0032259">
    <property type="term" value="P:methylation"/>
    <property type="evidence" value="ECO:0007669"/>
    <property type="project" value="InterPro"/>
</dbReference>